<dbReference type="NCBIfam" id="TIGR02937">
    <property type="entry name" value="sigma70-ECF"/>
    <property type="match status" value="1"/>
</dbReference>
<organism evidence="7 8">
    <name type="scientific">Tenggerimyces flavus</name>
    <dbReference type="NCBI Taxonomy" id="1708749"/>
    <lineage>
        <taxon>Bacteria</taxon>
        <taxon>Bacillati</taxon>
        <taxon>Actinomycetota</taxon>
        <taxon>Actinomycetes</taxon>
        <taxon>Propionibacteriales</taxon>
        <taxon>Nocardioidaceae</taxon>
        <taxon>Tenggerimyces</taxon>
    </lineage>
</organism>
<dbReference type="Gene3D" id="1.10.1740.10">
    <property type="match status" value="1"/>
</dbReference>
<dbReference type="InterPro" id="IPR039425">
    <property type="entry name" value="RNA_pol_sigma-70-like"/>
</dbReference>
<evidence type="ECO:0000259" key="6">
    <source>
        <dbReference type="Pfam" id="PF08281"/>
    </source>
</evidence>
<dbReference type="InterPro" id="IPR013325">
    <property type="entry name" value="RNA_pol_sigma_r2"/>
</dbReference>
<dbReference type="SUPFAM" id="SSF88946">
    <property type="entry name" value="Sigma2 domain of RNA polymerase sigma factors"/>
    <property type="match status" value="1"/>
</dbReference>
<comment type="similarity">
    <text evidence="1">Belongs to the sigma-70 factor family. ECF subfamily.</text>
</comment>
<keyword evidence="3" id="KW-0731">Sigma factor</keyword>
<dbReference type="SUPFAM" id="SSF88659">
    <property type="entry name" value="Sigma3 and sigma4 domains of RNA polymerase sigma factors"/>
    <property type="match status" value="1"/>
</dbReference>
<keyword evidence="8" id="KW-1185">Reference proteome</keyword>
<dbReference type="Gene3D" id="1.10.10.10">
    <property type="entry name" value="Winged helix-like DNA-binding domain superfamily/Winged helix DNA-binding domain"/>
    <property type="match status" value="1"/>
</dbReference>
<keyword evidence="4" id="KW-0238">DNA-binding</keyword>
<name>A0ABV7YFA0_9ACTN</name>
<accession>A0ABV7YFA0</accession>
<evidence type="ECO:0000256" key="4">
    <source>
        <dbReference type="ARBA" id="ARBA00023125"/>
    </source>
</evidence>
<evidence type="ECO:0000256" key="5">
    <source>
        <dbReference type="ARBA" id="ARBA00023163"/>
    </source>
</evidence>
<comment type="caution">
    <text evidence="7">The sequence shown here is derived from an EMBL/GenBank/DDBJ whole genome shotgun (WGS) entry which is preliminary data.</text>
</comment>
<feature type="domain" description="RNA polymerase sigma factor 70 region 4 type 2" evidence="6">
    <location>
        <begin position="109"/>
        <end position="158"/>
    </location>
</feature>
<dbReference type="InterPro" id="IPR036388">
    <property type="entry name" value="WH-like_DNA-bd_sf"/>
</dbReference>
<reference evidence="8" key="1">
    <citation type="journal article" date="2019" name="Int. J. Syst. Evol. Microbiol.">
        <title>The Global Catalogue of Microorganisms (GCM) 10K type strain sequencing project: providing services to taxonomists for standard genome sequencing and annotation.</title>
        <authorList>
            <consortium name="The Broad Institute Genomics Platform"/>
            <consortium name="The Broad Institute Genome Sequencing Center for Infectious Disease"/>
            <person name="Wu L."/>
            <person name="Ma J."/>
        </authorList>
    </citation>
    <scope>NUCLEOTIDE SEQUENCE [LARGE SCALE GENOMIC DNA]</scope>
    <source>
        <strain evidence="8">CGMCC 4.7241</strain>
    </source>
</reference>
<evidence type="ECO:0000313" key="8">
    <source>
        <dbReference type="Proteomes" id="UP001595699"/>
    </source>
</evidence>
<evidence type="ECO:0000256" key="3">
    <source>
        <dbReference type="ARBA" id="ARBA00023082"/>
    </source>
</evidence>
<dbReference type="InterPro" id="IPR014284">
    <property type="entry name" value="RNA_pol_sigma-70_dom"/>
</dbReference>
<sequence length="169" mass="18830">MRLLKRSTEDPLSAAEADRVRAILYLGGVPAGDLDDGVQEVRLKLLERQARDAEQLRSAHAWIGVVASNIAADWHRRTAKDRRITNRLAEYVPAAAHHPQEDATLAAAVARGLAELPPDQRQVLILRFYEDLPLKDIATALDLPIGTVKSRLHWAVKAVRERLRATEVI</sequence>
<keyword evidence="5" id="KW-0804">Transcription</keyword>
<evidence type="ECO:0000256" key="1">
    <source>
        <dbReference type="ARBA" id="ARBA00010641"/>
    </source>
</evidence>
<protein>
    <submittedName>
        <fullName evidence="7">RNA polymerase sigma factor</fullName>
    </submittedName>
</protein>
<proteinExistence type="inferred from homology"/>
<dbReference type="Pfam" id="PF08281">
    <property type="entry name" value="Sigma70_r4_2"/>
    <property type="match status" value="1"/>
</dbReference>
<gene>
    <name evidence="7" type="ORF">ACFOUW_17945</name>
</gene>
<keyword evidence="2" id="KW-0805">Transcription regulation</keyword>
<dbReference type="RefSeq" id="WP_205122729.1">
    <property type="nucleotide sequence ID" value="NZ_JAFBCM010000001.1"/>
</dbReference>
<dbReference type="EMBL" id="JBHRZH010000016">
    <property type="protein sequence ID" value="MFC3762730.1"/>
    <property type="molecule type" value="Genomic_DNA"/>
</dbReference>
<evidence type="ECO:0000313" key="7">
    <source>
        <dbReference type="EMBL" id="MFC3762730.1"/>
    </source>
</evidence>
<dbReference type="InterPro" id="IPR013249">
    <property type="entry name" value="RNA_pol_sigma70_r4_t2"/>
</dbReference>
<evidence type="ECO:0000256" key="2">
    <source>
        <dbReference type="ARBA" id="ARBA00023015"/>
    </source>
</evidence>
<dbReference type="PANTHER" id="PTHR43133:SF52">
    <property type="entry name" value="ECF RNA POLYMERASE SIGMA FACTOR SIGL"/>
    <property type="match status" value="1"/>
</dbReference>
<dbReference type="InterPro" id="IPR013324">
    <property type="entry name" value="RNA_pol_sigma_r3/r4-like"/>
</dbReference>
<dbReference type="PANTHER" id="PTHR43133">
    <property type="entry name" value="RNA POLYMERASE ECF-TYPE SIGMA FACTO"/>
    <property type="match status" value="1"/>
</dbReference>
<dbReference type="CDD" id="cd06171">
    <property type="entry name" value="Sigma70_r4"/>
    <property type="match status" value="1"/>
</dbReference>
<dbReference type="Proteomes" id="UP001595699">
    <property type="component" value="Unassembled WGS sequence"/>
</dbReference>